<protein>
    <submittedName>
        <fullName evidence="1">Uncharacterized protein</fullName>
    </submittedName>
</protein>
<comment type="caution">
    <text evidence="1">The sequence shown here is derived from an EMBL/GenBank/DDBJ whole genome shotgun (WGS) entry which is preliminary data.</text>
</comment>
<name>A0ABS6RYE6_9BACT</name>
<evidence type="ECO:0000313" key="1">
    <source>
        <dbReference type="EMBL" id="MBV6341631.1"/>
    </source>
</evidence>
<organism evidence="1 2">
    <name type="scientific">Candidatus Magnetobacterium casense</name>
    <dbReference type="NCBI Taxonomy" id="1455061"/>
    <lineage>
        <taxon>Bacteria</taxon>
        <taxon>Pseudomonadati</taxon>
        <taxon>Nitrospirota</taxon>
        <taxon>Thermodesulfovibrionia</taxon>
        <taxon>Thermodesulfovibrionales</taxon>
        <taxon>Candidatus Magnetobacteriaceae</taxon>
        <taxon>Candidatus Magnetobacterium</taxon>
    </lineage>
</organism>
<proteinExistence type="predicted"/>
<keyword evidence="2" id="KW-1185">Reference proteome</keyword>
<reference evidence="1 2" key="1">
    <citation type="journal article" date="2020" name="J Geophys Res Biogeosci">
        <title>Magnetotaxis as an Adaptation to Enable Bacterial Shuttling of Microbial Sulfur and Sulfur Cycling Across Aquatic Oxic#Anoxic Interfaces.</title>
        <authorList>
            <person name="Li J."/>
            <person name="Liu P."/>
            <person name="Wang J."/>
            <person name="Roberts A.P."/>
            <person name="Pan Y."/>
        </authorList>
    </citation>
    <scope>NUCLEOTIDE SEQUENCE [LARGE SCALE GENOMIC DNA]</scope>
    <source>
        <strain evidence="1 2">MYR-1_YQ</strain>
    </source>
</reference>
<dbReference type="EMBL" id="JABXWD010000130">
    <property type="protein sequence ID" value="MBV6341631.1"/>
    <property type="molecule type" value="Genomic_DNA"/>
</dbReference>
<dbReference type="Proteomes" id="UP001196980">
    <property type="component" value="Unassembled WGS sequence"/>
</dbReference>
<evidence type="ECO:0000313" key="2">
    <source>
        <dbReference type="Proteomes" id="UP001196980"/>
    </source>
</evidence>
<gene>
    <name evidence="1" type="ORF">HWQ67_08535</name>
</gene>
<sequence>MECYLDFYNAEKFVITESNKLIERVDNISCKVNDSRLQLAKSKLQGSKELAQRQDDPESAKQAFENILEAKRLVANTRKEHITSIRNLELENLVSMFEEYTKQYAKESELISLENMIKRARNVIDYRTSDFENIIEQMKHMSWLIFWRQEGFVINIFKNMQNEEYLYTDKDAFRYLIKLGTEAIKQEKIEELRKIIFKLYSIRIVTYSEQDMFLQSNIL</sequence>
<accession>A0ABS6RYE6</accession>